<dbReference type="OrthoDB" id="9774633at2"/>
<protein>
    <recommendedName>
        <fullName evidence="1">thymidylate synthase</fullName>
        <ecNumber evidence="1">2.1.1.45</ecNumber>
    </recommendedName>
</protein>
<evidence type="ECO:0000256" key="1">
    <source>
        <dbReference type="ARBA" id="ARBA00011947"/>
    </source>
</evidence>
<feature type="domain" description="Thymidylate synthase/dCMP hydroxymethylase" evidence="4">
    <location>
        <begin position="56"/>
        <end position="231"/>
    </location>
</feature>
<dbReference type="Pfam" id="PF00303">
    <property type="entry name" value="Thymidylat_synt"/>
    <property type="match status" value="1"/>
</dbReference>
<keyword evidence="2 5" id="KW-0489">Methyltransferase</keyword>
<gene>
    <name evidence="5" type="primary">thyA_2</name>
    <name evidence="6" type="ORF">C0Z16_34540</name>
    <name evidence="5" type="ORF">LMG27174_07204</name>
</gene>
<evidence type="ECO:0000256" key="2">
    <source>
        <dbReference type="ARBA" id="ARBA00022603"/>
    </source>
</evidence>
<evidence type="ECO:0000259" key="4">
    <source>
        <dbReference type="Pfam" id="PF00303"/>
    </source>
</evidence>
<dbReference type="Proteomes" id="UP000494205">
    <property type="component" value="Unassembled WGS sequence"/>
</dbReference>
<accession>A0A2N7VTN7</accession>
<dbReference type="CDD" id="cd00351">
    <property type="entry name" value="TS_Pyrimidine_HMase"/>
    <property type="match status" value="1"/>
</dbReference>
<dbReference type="PANTHER" id="PTHR11548:SF9">
    <property type="entry name" value="THYMIDYLATE SYNTHASE"/>
    <property type="match status" value="1"/>
</dbReference>
<dbReference type="Proteomes" id="UP000235659">
    <property type="component" value="Unassembled WGS sequence"/>
</dbReference>
<keyword evidence="7" id="KW-1185">Reference proteome</keyword>
<dbReference type="RefSeq" id="WP_102636479.1">
    <property type="nucleotide sequence ID" value="NZ_CADIJZ010000074.1"/>
</dbReference>
<dbReference type="InterPro" id="IPR023451">
    <property type="entry name" value="Thymidate_synth/dCMP_Mease_dom"/>
</dbReference>
<evidence type="ECO:0000313" key="8">
    <source>
        <dbReference type="Proteomes" id="UP000494205"/>
    </source>
</evidence>
<dbReference type="PRINTS" id="PR00108">
    <property type="entry name" value="THYMDSNTHASE"/>
</dbReference>
<dbReference type="AlphaFoldDB" id="A0A2N7VTN7"/>
<sequence>MYLTAETIDDLLRKVYGRLLRKRGSGEITPTKGPATEINGALLVLKKPRARLSQSEKKNTLFSCLGEFLWYLAGSDKLDFIQYYISRYKDFSDDGQTVFGAYGPRLFGPTNGTNQVQNVIQTLRANQHSRRAVIQLFHGDDLAANLVKRREDLPCTCTLQFFIRDYQLNAMVTMRSNDAFMGLPHDIFAFTMLQELIARSLGVEVGQYKHAVGSLHLYANNTQAVSDYLAEGFQESVSMPPMPAGDPWPAVERLLKAENTIRQGKQPKLDDLAPYWADLVRMLQVFRYSRNGARQAQRDKVEDIKKQMTTNVYDVHILKRQLRAPVAAQPEEQLLFNTAELDAQQPVSSDSNQR</sequence>
<evidence type="ECO:0000256" key="3">
    <source>
        <dbReference type="ARBA" id="ARBA00022679"/>
    </source>
</evidence>
<dbReference type="InterPro" id="IPR045097">
    <property type="entry name" value="Thymidate_synth/dCMP_Mease"/>
</dbReference>
<dbReference type="GO" id="GO:0006231">
    <property type="term" value="P:dTMP biosynthetic process"/>
    <property type="evidence" value="ECO:0007669"/>
    <property type="project" value="InterPro"/>
</dbReference>
<dbReference type="EC" id="2.1.1.45" evidence="1"/>
<evidence type="ECO:0000313" key="7">
    <source>
        <dbReference type="Proteomes" id="UP000235659"/>
    </source>
</evidence>
<dbReference type="EMBL" id="PNXY01000053">
    <property type="protein sequence ID" value="PMS20514.1"/>
    <property type="molecule type" value="Genomic_DNA"/>
</dbReference>
<proteinExistence type="predicted"/>
<evidence type="ECO:0000313" key="6">
    <source>
        <dbReference type="EMBL" id="PMS20514.1"/>
    </source>
</evidence>
<dbReference type="SUPFAM" id="SSF55831">
    <property type="entry name" value="Thymidylate synthase/dCMP hydroxymethylase"/>
    <property type="match status" value="1"/>
</dbReference>
<dbReference type="Gene3D" id="3.30.572.10">
    <property type="entry name" value="Thymidylate synthase/dCMP hydroxymethylase domain"/>
    <property type="match status" value="1"/>
</dbReference>
<reference evidence="5 8" key="2">
    <citation type="submission" date="2020-04" db="EMBL/GenBank/DDBJ databases">
        <authorList>
            <person name="De Canck E."/>
        </authorList>
    </citation>
    <scope>NUCLEOTIDE SEQUENCE [LARGE SCALE GENOMIC DNA]</scope>
    <source>
        <strain evidence="5 8">LMG 27174</strain>
    </source>
</reference>
<name>A0A2N7VTN7_9BURK</name>
<dbReference type="PANTHER" id="PTHR11548">
    <property type="entry name" value="THYMIDYLATE SYNTHASE 1"/>
    <property type="match status" value="1"/>
</dbReference>
<dbReference type="InterPro" id="IPR036926">
    <property type="entry name" value="Thymidate_synth/dCMP_Mease_sf"/>
</dbReference>
<reference evidence="6 7" key="1">
    <citation type="submission" date="2018-01" db="EMBL/GenBank/DDBJ databases">
        <title>Whole genome analyses suggest that Burkholderia sensu lato contains two further novel genera in the rhizoxinica-symbiotica group Mycetohabitans gen. nov., and Trinickia gen. nov.: implications for the evolution of diazotrophy and nodulation in the Burkholderiaceae.</title>
        <authorList>
            <person name="Estrada-de los Santos P."/>
            <person name="Palmer M."/>
            <person name="Chavez-Ramirez B."/>
            <person name="Beukes C."/>
            <person name="Steenkamp E.T."/>
            <person name="Hirsch A.M."/>
            <person name="Manyaka P."/>
            <person name="Maluk M."/>
            <person name="Lafos M."/>
            <person name="Crook M."/>
            <person name="Gross E."/>
            <person name="Simon M.F."/>
            <person name="Bueno dos Reis Junior F."/>
            <person name="Poole P.S."/>
            <person name="Venter S.N."/>
            <person name="James E.K."/>
        </authorList>
    </citation>
    <scope>NUCLEOTIDE SEQUENCE [LARGE SCALE GENOMIC DNA]</scope>
    <source>
        <strain evidence="6 7">WSM 3937</strain>
    </source>
</reference>
<dbReference type="InterPro" id="IPR000398">
    <property type="entry name" value="Thymidylate_synthase"/>
</dbReference>
<dbReference type="GO" id="GO:0004799">
    <property type="term" value="F:thymidylate synthase activity"/>
    <property type="evidence" value="ECO:0007669"/>
    <property type="project" value="UniProtKB-EC"/>
</dbReference>
<dbReference type="GO" id="GO:0005829">
    <property type="term" value="C:cytosol"/>
    <property type="evidence" value="ECO:0007669"/>
    <property type="project" value="TreeGrafter"/>
</dbReference>
<dbReference type="GO" id="GO:0032259">
    <property type="term" value="P:methylation"/>
    <property type="evidence" value="ECO:0007669"/>
    <property type="project" value="UniProtKB-KW"/>
</dbReference>
<evidence type="ECO:0000313" key="5">
    <source>
        <dbReference type="EMBL" id="CAB3744565.1"/>
    </source>
</evidence>
<keyword evidence="3 5" id="KW-0808">Transferase</keyword>
<organism evidence="5 8">
    <name type="scientific">Paraburkholderia rhynchosiae</name>
    <dbReference type="NCBI Taxonomy" id="487049"/>
    <lineage>
        <taxon>Bacteria</taxon>
        <taxon>Pseudomonadati</taxon>
        <taxon>Pseudomonadota</taxon>
        <taxon>Betaproteobacteria</taxon>
        <taxon>Burkholderiales</taxon>
        <taxon>Burkholderiaceae</taxon>
        <taxon>Paraburkholderia</taxon>
    </lineage>
</organism>
<dbReference type="EMBL" id="CADIJZ010000074">
    <property type="protein sequence ID" value="CAB3744565.1"/>
    <property type="molecule type" value="Genomic_DNA"/>
</dbReference>